<feature type="transmembrane region" description="Helical" evidence="1">
    <location>
        <begin position="36"/>
        <end position="55"/>
    </location>
</feature>
<keyword evidence="1" id="KW-0472">Membrane</keyword>
<feature type="transmembrane region" description="Helical" evidence="1">
    <location>
        <begin position="12"/>
        <end position="30"/>
    </location>
</feature>
<dbReference type="InterPro" id="IPR021275">
    <property type="entry name" value="DUF2854"/>
</dbReference>
<dbReference type="Pfam" id="PF11016">
    <property type="entry name" value="DUF2854"/>
    <property type="match status" value="1"/>
</dbReference>
<keyword evidence="1" id="KW-1133">Transmembrane helix</keyword>
<dbReference type="EMBL" id="AP018203">
    <property type="protein sequence ID" value="BAY56156.1"/>
    <property type="molecule type" value="Genomic_DNA"/>
</dbReference>
<dbReference type="PANTHER" id="PTHR35551:SF1">
    <property type="entry name" value="ACCLIMATION OF PHOTOSYNTHESIS TO ENVIRONMENT"/>
    <property type="match status" value="1"/>
</dbReference>
<gene>
    <name evidence="2" type="ORF">NIES2135_29860</name>
</gene>
<protein>
    <recommendedName>
        <fullName evidence="4">DUF2854 domain-containing protein</fullName>
    </recommendedName>
</protein>
<name>A0A1Z4JHE0_LEPBY</name>
<evidence type="ECO:0000313" key="3">
    <source>
        <dbReference type="Proteomes" id="UP000217895"/>
    </source>
</evidence>
<proteinExistence type="predicted"/>
<dbReference type="Proteomes" id="UP000217895">
    <property type="component" value="Chromosome"/>
</dbReference>
<sequence>MSSLLRRLPPLAALCLGGGAIITIIGFTAYALNYAALNMIGFFYGIPLLLGGVALKITELRPVPLTIPTTSEVEALKATQATDTQKQIFDDLTRYRYGQEAHLDSALKFLGLAPTDDDRPTIIGIREENIDGAYAMILEFDSPFITLEMWQKKIEKMTSFFGPNVRVDVTQPANERVDLSIIAVPAVTAPV</sequence>
<keyword evidence="3" id="KW-1185">Reference proteome</keyword>
<evidence type="ECO:0008006" key="4">
    <source>
        <dbReference type="Google" id="ProtNLM"/>
    </source>
</evidence>
<accession>A0A1Z4JHE0</accession>
<evidence type="ECO:0000256" key="1">
    <source>
        <dbReference type="SAM" id="Phobius"/>
    </source>
</evidence>
<reference evidence="2 3" key="1">
    <citation type="submission" date="2017-06" db="EMBL/GenBank/DDBJ databases">
        <title>Genome sequencing of cyanobaciteial culture collection at National Institute for Environmental Studies (NIES).</title>
        <authorList>
            <person name="Hirose Y."/>
            <person name="Shimura Y."/>
            <person name="Fujisawa T."/>
            <person name="Nakamura Y."/>
            <person name="Kawachi M."/>
        </authorList>
    </citation>
    <scope>NUCLEOTIDE SEQUENCE [LARGE SCALE GENOMIC DNA]</scope>
    <source>
        <strain evidence="2 3">NIES-2135</strain>
    </source>
</reference>
<dbReference type="PANTHER" id="PTHR35551">
    <property type="match status" value="1"/>
</dbReference>
<dbReference type="AlphaFoldDB" id="A0A1Z4JHE0"/>
<evidence type="ECO:0000313" key="2">
    <source>
        <dbReference type="EMBL" id="BAY56156.1"/>
    </source>
</evidence>
<keyword evidence="1" id="KW-0812">Transmembrane</keyword>
<organism evidence="2 3">
    <name type="scientific">Leptolyngbya boryana NIES-2135</name>
    <dbReference type="NCBI Taxonomy" id="1973484"/>
    <lineage>
        <taxon>Bacteria</taxon>
        <taxon>Bacillati</taxon>
        <taxon>Cyanobacteriota</taxon>
        <taxon>Cyanophyceae</taxon>
        <taxon>Leptolyngbyales</taxon>
        <taxon>Leptolyngbyaceae</taxon>
        <taxon>Leptolyngbya group</taxon>
        <taxon>Leptolyngbya</taxon>
    </lineage>
</organism>